<accession>A0ABN2N0C1</accession>
<feature type="compositionally biased region" description="Acidic residues" evidence="1">
    <location>
        <begin position="33"/>
        <end position="50"/>
    </location>
</feature>
<evidence type="ECO:0000313" key="3">
    <source>
        <dbReference type="Proteomes" id="UP001500449"/>
    </source>
</evidence>
<comment type="caution">
    <text evidence="2">The sequence shown here is derived from an EMBL/GenBank/DDBJ whole genome shotgun (WGS) entry which is preliminary data.</text>
</comment>
<proteinExistence type="predicted"/>
<name>A0ABN2N0C1_9PSEU</name>
<evidence type="ECO:0000313" key="2">
    <source>
        <dbReference type="EMBL" id="GAA1846048.1"/>
    </source>
</evidence>
<reference evidence="2 3" key="1">
    <citation type="journal article" date="2019" name="Int. J. Syst. Evol. Microbiol.">
        <title>The Global Catalogue of Microorganisms (GCM) 10K type strain sequencing project: providing services to taxonomists for standard genome sequencing and annotation.</title>
        <authorList>
            <consortium name="The Broad Institute Genomics Platform"/>
            <consortium name="The Broad Institute Genome Sequencing Center for Infectious Disease"/>
            <person name="Wu L."/>
            <person name="Ma J."/>
        </authorList>
    </citation>
    <scope>NUCLEOTIDE SEQUENCE [LARGE SCALE GENOMIC DNA]</scope>
    <source>
        <strain evidence="2 3">JCM 16009</strain>
    </source>
</reference>
<organism evidence="2 3">
    <name type="scientific">Pseudonocardia ailaonensis</name>
    <dbReference type="NCBI Taxonomy" id="367279"/>
    <lineage>
        <taxon>Bacteria</taxon>
        <taxon>Bacillati</taxon>
        <taxon>Actinomycetota</taxon>
        <taxon>Actinomycetes</taxon>
        <taxon>Pseudonocardiales</taxon>
        <taxon>Pseudonocardiaceae</taxon>
        <taxon>Pseudonocardia</taxon>
    </lineage>
</organism>
<dbReference type="Proteomes" id="UP001500449">
    <property type="component" value="Unassembled WGS sequence"/>
</dbReference>
<gene>
    <name evidence="2" type="ORF">GCM10009836_27040</name>
</gene>
<feature type="compositionally biased region" description="Basic and acidic residues" evidence="1">
    <location>
        <begin position="1"/>
        <end position="14"/>
    </location>
</feature>
<feature type="region of interest" description="Disordered" evidence="1">
    <location>
        <begin position="1"/>
        <end position="59"/>
    </location>
</feature>
<evidence type="ECO:0000256" key="1">
    <source>
        <dbReference type="SAM" id="MobiDB-lite"/>
    </source>
</evidence>
<dbReference type="EMBL" id="BAAAQK010000005">
    <property type="protein sequence ID" value="GAA1846048.1"/>
    <property type="molecule type" value="Genomic_DNA"/>
</dbReference>
<protein>
    <submittedName>
        <fullName evidence="2">Uncharacterized protein</fullName>
    </submittedName>
</protein>
<sequence length="59" mass="6432">MSGERGRAWRERAEQATGSRRVTAGSVGGGILDDIDAVLAEDDEPETSPEGEERREPYL</sequence>
<dbReference type="RefSeq" id="WP_344416104.1">
    <property type="nucleotide sequence ID" value="NZ_BAAAQK010000005.1"/>
</dbReference>
<keyword evidence="3" id="KW-1185">Reference proteome</keyword>